<feature type="transmembrane region" description="Helical" evidence="1">
    <location>
        <begin position="60"/>
        <end position="80"/>
    </location>
</feature>
<feature type="transmembrane region" description="Helical" evidence="1">
    <location>
        <begin position="113"/>
        <end position="131"/>
    </location>
</feature>
<name>A0A2M6WIL9_9BACT</name>
<comment type="caution">
    <text evidence="2">The sequence shown here is derived from an EMBL/GenBank/DDBJ whole genome shotgun (WGS) entry which is preliminary data.</text>
</comment>
<gene>
    <name evidence="2" type="ORF">COU08_01300</name>
</gene>
<evidence type="ECO:0000313" key="2">
    <source>
        <dbReference type="EMBL" id="PIT92615.1"/>
    </source>
</evidence>
<protein>
    <submittedName>
        <fullName evidence="2">Uncharacterized protein</fullName>
    </submittedName>
</protein>
<organism evidence="2 3">
    <name type="scientific">Candidatus Harrisonbacteria bacterium CG10_big_fil_rev_8_21_14_0_10_42_17</name>
    <dbReference type="NCBI Taxonomy" id="1974584"/>
    <lineage>
        <taxon>Bacteria</taxon>
        <taxon>Candidatus Harrisoniibacteriota</taxon>
    </lineage>
</organism>
<accession>A0A2M6WIL9</accession>
<dbReference type="Proteomes" id="UP000228635">
    <property type="component" value="Unassembled WGS sequence"/>
</dbReference>
<keyword evidence="1" id="KW-0472">Membrane</keyword>
<proteinExistence type="predicted"/>
<keyword evidence="1" id="KW-0812">Transmembrane</keyword>
<dbReference type="AlphaFoldDB" id="A0A2M6WIL9"/>
<reference evidence="3" key="1">
    <citation type="submission" date="2017-09" db="EMBL/GenBank/DDBJ databases">
        <title>Depth-based differentiation of microbial function through sediment-hosted aquifers and enrichment of novel symbionts in the deep terrestrial subsurface.</title>
        <authorList>
            <person name="Probst A.J."/>
            <person name="Ladd B."/>
            <person name="Jarett J.K."/>
            <person name="Geller-Mcgrath D.E."/>
            <person name="Sieber C.M.K."/>
            <person name="Emerson J.B."/>
            <person name="Anantharaman K."/>
            <person name="Thomas B.C."/>
            <person name="Malmstrom R."/>
            <person name="Stieglmeier M."/>
            <person name="Klingl A."/>
            <person name="Woyke T."/>
            <person name="Ryan C.M."/>
            <person name="Banfield J.F."/>
        </authorList>
    </citation>
    <scope>NUCLEOTIDE SEQUENCE [LARGE SCALE GENOMIC DNA]</scope>
</reference>
<keyword evidence="1" id="KW-1133">Transmembrane helix</keyword>
<evidence type="ECO:0000256" key="1">
    <source>
        <dbReference type="SAM" id="Phobius"/>
    </source>
</evidence>
<dbReference type="EMBL" id="PFBA01000013">
    <property type="protein sequence ID" value="PIT92615.1"/>
    <property type="molecule type" value="Genomic_DNA"/>
</dbReference>
<feature type="transmembrane region" description="Helical" evidence="1">
    <location>
        <begin position="30"/>
        <end position="48"/>
    </location>
</feature>
<evidence type="ECO:0000313" key="3">
    <source>
        <dbReference type="Proteomes" id="UP000228635"/>
    </source>
</evidence>
<sequence>MPFFLFSRLYDTIVPMNSFLTFINHNAFDIPLYLSILLLGITLVIQVSDPKILEKHVKRIFLYSTGLIVAYFIYIGYLQYRAFQTDLMVSVLGTTSGLKWFFGYVQTHYWNDYLISFPVAVLFVLLGNFFNKKYHERFFEHNEIYLAALGILLVGYPGFLFYLFLVLFAPLIASLLFVKRGERLALYYFWIPIALILVFSIEFLLTNYEWWLAFRF</sequence>
<feature type="transmembrane region" description="Helical" evidence="1">
    <location>
        <begin position="185"/>
        <end position="205"/>
    </location>
</feature>
<feature type="transmembrane region" description="Helical" evidence="1">
    <location>
        <begin position="143"/>
        <end position="173"/>
    </location>
</feature>